<keyword evidence="2" id="KW-0812">Transmembrane</keyword>
<dbReference type="AlphaFoldDB" id="A0A133U7M5"/>
<dbReference type="SUPFAM" id="SSF46785">
    <property type="entry name" value="Winged helix' DNA-binding domain"/>
    <property type="match status" value="1"/>
</dbReference>
<dbReference type="InterPro" id="IPR036390">
    <property type="entry name" value="WH_DNA-bd_sf"/>
</dbReference>
<protein>
    <submittedName>
        <fullName evidence="3">Uncharacterized protein</fullName>
    </submittedName>
</protein>
<keyword evidence="4" id="KW-1185">Reference proteome</keyword>
<evidence type="ECO:0000256" key="2">
    <source>
        <dbReference type="SAM" id="Phobius"/>
    </source>
</evidence>
<keyword evidence="2" id="KW-0472">Membrane</keyword>
<feature type="region of interest" description="Disordered" evidence="1">
    <location>
        <begin position="225"/>
        <end position="247"/>
    </location>
</feature>
<reference evidence="3 4" key="1">
    <citation type="journal article" date="2016" name="Sci. Rep.">
        <title>Metabolic traits of an uncultured archaeal lineage -MSBL1- from brine pools of the Red Sea.</title>
        <authorList>
            <person name="Mwirichia R."/>
            <person name="Alam I."/>
            <person name="Rashid M."/>
            <person name="Vinu M."/>
            <person name="Ba-Alawi W."/>
            <person name="Anthony Kamau A."/>
            <person name="Kamanda Ngugi D."/>
            <person name="Goker M."/>
            <person name="Klenk H.P."/>
            <person name="Bajic V."/>
            <person name="Stingl U."/>
        </authorList>
    </citation>
    <scope>NUCLEOTIDE SEQUENCE [LARGE SCALE GENOMIC DNA]</scope>
    <source>
        <strain evidence="3">SCGC-AAA259B11</strain>
    </source>
</reference>
<feature type="transmembrane region" description="Helical" evidence="2">
    <location>
        <begin position="7"/>
        <end position="27"/>
    </location>
</feature>
<dbReference type="Gene3D" id="1.10.10.10">
    <property type="entry name" value="Winged helix-like DNA-binding domain superfamily/Winged helix DNA-binding domain"/>
    <property type="match status" value="1"/>
</dbReference>
<proteinExistence type="predicted"/>
<dbReference type="InterPro" id="IPR036388">
    <property type="entry name" value="WH-like_DNA-bd_sf"/>
</dbReference>
<dbReference type="EMBL" id="LHXK01000010">
    <property type="protein sequence ID" value="KXA90193.1"/>
    <property type="molecule type" value="Genomic_DNA"/>
</dbReference>
<keyword evidence="2" id="KW-1133">Transmembrane helix</keyword>
<accession>A0A133U7M5</accession>
<evidence type="ECO:0000313" key="4">
    <source>
        <dbReference type="Proteomes" id="UP000070184"/>
    </source>
</evidence>
<evidence type="ECO:0000256" key="1">
    <source>
        <dbReference type="SAM" id="MobiDB-lite"/>
    </source>
</evidence>
<comment type="caution">
    <text evidence="3">The sequence shown here is derived from an EMBL/GenBank/DDBJ whole genome shotgun (WGS) entry which is preliminary data.</text>
</comment>
<evidence type="ECO:0000313" key="3">
    <source>
        <dbReference type="EMBL" id="KXA90193.1"/>
    </source>
</evidence>
<dbReference type="Proteomes" id="UP000070184">
    <property type="component" value="Unassembled WGS sequence"/>
</dbReference>
<organism evidence="3 4">
    <name type="scientific">candidate division MSBL1 archaeon SCGC-AAA259B11</name>
    <dbReference type="NCBI Taxonomy" id="1698260"/>
    <lineage>
        <taxon>Archaea</taxon>
        <taxon>Methanobacteriati</taxon>
        <taxon>Methanobacteriota</taxon>
        <taxon>candidate division MSBL1</taxon>
    </lineage>
</organism>
<sequence>MKFGEKKYWFLIIAVSLAASFATYWAIGIYGQDRPGREILIEKGTEQVKMDNKTYLVVAVENLGEENARVDLREIENENISENTGHYVISSEPLENKLKGIELEVSKDVYTRALERPIVIKREGGEKKSELINWVFPLTVGVAVFGVLSAVHLRNPETRGKAATLLLKNGREEARVRDVEILATIMKLGEFTIPQVMRKVGTSKTTTYRTVNDFVNLDLVEKTEENDMNNGRGKPSQVYEFKGGRGE</sequence>
<name>A0A133U7M5_9EURY</name>
<gene>
    <name evidence="3" type="ORF">AKJ61_01235</name>
</gene>
<feature type="transmembrane region" description="Helical" evidence="2">
    <location>
        <begin position="131"/>
        <end position="151"/>
    </location>
</feature>